<dbReference type="PROSITE" id="PS51186">
    <property type="entry name" value="GNAT"/>
    <property type="match status" value="1"/>
</dbReference>
<accession>A0A645H6T1</accession>
<evidence type="ECO:0000313" key="2">
    <source>
        <dbReference type="EMBL" id="MPN31533.1"/>
    </source>
</evidence>
<dbReference type="InterPro" id="IPR000182">
    <property type="entry name" value="GNAT_dom"/>
</dbReference>
<name>A0A645H6T1_9ZZZZ</name>
<protein>
    <recommendedName>
        <fullName evidence="1">N-acetyltransferase domain-containing protein</fullName>
    </recommendedName>
</protein>
<comment type="caution">
    <text evidence="2">The sequence shown here is derived from an EMBL/GenBank/DDBJ whole genome shotgun (WGS) entry which is preliminary data.</text>
</comment>
<dbReference type="InterPro" id="IPR016181">
    <property type="entry name" value="Acyl_CoA_acyltransferase"/>
</dbReference>
<organism evidence="2">
    <name type="scientific">bioreactor metagenome</name>
    <dbReference type="NCBI Taxonomy" id="1076179"/>
    <lineage>
        <taxon>unclassified sequences</taxon>
        <taxon>metagenomes</taxon>
        <taxon>ecological metagenomes</taxon>
    </lineage>
</organism>
<dbReference type="Pfam" id="PF00583">
    <property type="entry name" value="Acetyltransf_1"/>
    <property type="match status" value="1"/>
</dbReference>
<evidence type="ECO:0000259" key="1">
    <source>
        <dbReference type="PROSITE" id="PS51186"/>
    </source>
</evidence>
<dbReference type="GO" id="GO:0016747">
    <property type="term" value="F:acyltransferase activity, transferring groups other than amino-acyl groups"/>
    <property type="evidence" value="ECO:0007669"/>
    <property type="project" value="InterPro"/>
</dbReference>
<dbReference type="AlphaFoldDB" id="A0A645H6T1"/>
<feature type="domain" description="N-acetyltransferase" evidence="1">
    <location>
        <begin position="1"/>
        <end position="78"/>
    </location>
</feature>
<gene>
    <name evidence="2" type="ORF">SDC9_179007</name>
</gene>
<dbReference type="EMBL" id="VSSQ01083086">
    <property type="protein sequence ID" value="MPN31533.1"/>
    <property type="molecule type" value="Genomic_DNA"/>
</dbReference>
<dbReference type="Gene3D" id="3.40.630.30">
    <property type="match status" value="1"/>
</dbReference>
<sequence>MVYIHDLALAPALRGRAAGRGLCDCVAAAARRHGWKKSYLTAIQGAAEFWAKCGYHPAAEHQDLSSYGADARLMERNF</sequence>
<dbReference type="SUPFAM" id="SSF55729">
    <property type="entry name" value="Acyl-CoA N-acyltransferases (Nat)"/>
    <property type="match status" value="1"/>
</dbReference>
<proteinExistence type="predicted"/>
<reference evidence="2" key="1">
    <citation type="submission" date="2019-08" db="EMBL/GenBank/DDBJ databases">
        <authorList>
            <person name="Kucharzyk K."/>
            <person name="Murdoch R.W."/>
            <person name="Higgins S."/>
            <person name="Loffler F."/>
        </authorList>
    </citation>
    <scope>NUCLEOTIDE SEQUENCE</scope>
</reference>
<dbReference type="CDD" id="cd04301">
    <property type="entry name" value="NAT_SF"/>
    <property type="match status" value="1"/>
</dbReference>